<feature type="modified residue" description="4-aspartylphosphate" evidence="4">
    <location>
        <position position="55"/>
    </location>
</feature>
<dbReference type="PRINTS" id="PR00032">
    <property type="entry name" value="HTHARAC"/>
</dbReference>
<keyword evidence="3" id="KW-0804">Transcription</keyword>
<dbReference type="InterPro" id="IPR009057">
    <property type="entry name" value="Homeodomain-like_sf"/>
</dbReference>
<dbReference type="RefSeq" id="WP_130605034.1">
    <property type="nucleotide sequence ID" value="NZ_AP019400.1"/>
</dbReference>
<keyword evidence="2" id="KW-0238">DNA-binding</keyword>
<dbReference type="SUPFAM" id="SSF52172">
    <property type="entry name" value="CheY-like"/>
    <property type="match status" value="1"/>
</dbReference>
<keyword evidence="4" id="KW-0597">Phosphoprotein</keyword>
<dbReference type="Gene3D" id="3.40.50.2300">
    <property type="match status" value="1"/>
</dbReference>
<accession>A0A3T1CZH3</accession>
<dbReference type="InterPro" id="IPR001789">
    <property type="entry name" value="Sig_transdc_resp-reg_receiver"/>
</dbReference>
<sequence>MASVLIVDDEPIICGAVSRFLLRSDIGIDRVETALNGFEALDYLRLEPFDLVITDIQMGGMNGIELMEIIFSEHPDLPVIVISAHEDFQYAQQALRLGAHDYLIKPVESEHLCQIVGSLLQRRHMQKAREWESTIRHKYAFEQLITTKTVLLNEWLTDEADWEEEESKAVLDDLELSLPGPYFCVWSVEIDLDVAEEIRNTRFKVKDRRLLLFAALNLLEESLSNWEALSFYAQGGHLVTIFSVSEEEMRQWGGDELRQMHLIARTVYTNLTQYLRLKGSIGISHTERGISRIPKLYRETKEALESRKVANDSLPVYYIGDIERSADKLMHVWQKRLEGLVKDLRQCSEPHEAEIVTDELLAELEKLGMPEDRRASCLLQAAYCVYGLLDVRLDSHEEGRQVPEPQSIASAVTTRERLPEVRDYFRSAVEAVIRGHLQREHSTMKRAIEYLKRHYSNKGLKLQDVAREVHLSPNYFSYLFKKTTDKNLWDYLTELRMEEAKKLLLGSDLKRYEIAEMIGYEAPEHFSRVFKKFYGVSPADYRK</sequence>
<dbReference type="SMART" id="SM00448">
    <property type="entry name" value="REC"/>
    <property type="match status" value="1"/>
</dbReference>
<dbReference type="GO" id="GO:0000160">
    <property type="term" value="P:phosphorelay signal transduction system"/>
    <property type="evidence" value="ECO:0007669"/>
    <property type="project" value="InterPro"/>
</dbReference>
<protein>
    <recommendedName>
        <fullName evidence="9">AraC family transcriptional regulator</fullName>
    </recommendedName>
</protein>
<dbReference type="GO" id="GO:0043565">
    <property type="term" value="F:sequence-specific DNA binding"/>
    <property type="evidence" value="ECO:0007669"/>
    <property type="project" value="InterPro"/>
</dbReference>
<evidence type="ECO:0000313" key="7">
    <source>
        <dbReference type="EMBL" id="BBI31169.1"/>
    </source>
</evidence>
<evidence type="ECO:0000259" key="5">
    <source>
        <dbReference type="PROSITE" id="PS01124"/>
    </source>
</evidence>
<dbReference type="PROSITE" id="PS50110">
    <property type="entry name" value="RESPONSE_REGULATORY"/>
    <property type="match status" value="1"/>
</dbReference>
<dbReference type="InterPro" id="IPR018060">
    <property type="entry name" value="HTH_AraC"/>
</dbReference>
<dbReference type="InterPro" id="IPR011006">
    <property type="entry name" value="CheY-like_superfamily"/>
</dbReference>
<dbReference type="AlphaFoldDB" id="A0A3T1CZH3"/>
<dbReference type="Gene3D" id="1.10.10.60">
    <property type="entry name" value="Homeodomain-like"/>
    <property type="match status" value="2"/>
</dbReference>
<feature type="domain" description="HTH araC/xylS-type" evidence="5">
    <location>
        <begin position="445"/>
        <end position="543"/>
    </location>
</feature>
<dbReference type="KEGG" id="cohn:KCTCHS21_05680"/>
<dbReference type="Pfam" id="PF17853">
    <property type="entry name" value="GGDEF_2"/>
    <property type="match status" value="1"/>
</dbReference>
<dbReference type="InterPro" id="IPR020449">
    <property type="entry name" value="Tscrpt_reg_AraC-type_HTH"/>
</dbReference>
<keyword evidence="8" id="KW-1185">Reference proteome</keyword>
<keyword evidence="1" id="KW-0805">Transcription regulation</keyword>
<gene>
    <name evidence="7" type="ORF">KCTCHS21_05680</name>
</gene>
<name>A0A3T1CZH3_9BACL</name>
<dbReference type="Proteomes" id="UP000289856">
    <property type="component" value="Chromosome"/>
</dbReference>
<evidence type="ECO:0000313" key="8">
    <source>
        <dbReference type="Proteomes" id="UP000289856"/>
    </source>
</evidence>
<dbReference type="Pfam" id="PF12833">
    <property type="entry name" value="HTH_18"/>
    <property type="match status" value="1"/>
</dbReference>
<dbReference type="PROSITE" id="PS01124">
    <property type="entry name" value="HTH_ARAC_FAMILY_2"/>
    <property type="match status" value="1"/>
</dbReference>
<dbReference type="OrthoDB" id="2640518at2"/>
<organism evidence="7 8">
    <name type="scientific">Cohnella abietis</name>
    <dbReference type="NCBI Taxonomy" id="2507935"/>
    <lineage>
        <taxon>Bacteria</taxon>
        <taxon>Bacillati</taxon>
        <taxon>Bacillota</taxon>
        <taxon>Bacilli</taxon>
        <taxon>Bacillales</taxon>
        <taxon>Paenibacillaceae</taxon>
        <taxon>Cohnella</taxon>
    </lineage>
</organism>
<dbReference type="SUPFAM" id="SSF46689">
    <property type="entry name" value="Homeodomain-like"/>
    <property type="match status" value="2"/>
</dbReference>
<evidence type="ECO:0000259" key="6">
    <source>
        <dbReference type="PROSITE" id="PS50110"/>
    </source>
</evidence>
<evidence type="ECO:0008006" key="9">
    <source>
        <dbReference type="Google" id="ProtNLM"/>
    </source>
</evidence>
<feature type="domain" description="Response regulatory" evidence="6">
    <location>
        <begin position="3"/>
        <end position="120"/>
    </location>
</feature>
<dbReference type="SMART" id="SM00342">
    <property type="entry name" value="HTH_ARAC"/>
    <property type="match status" value="1"/>
</dbReference>
<dbReference type="GO" id="GO:0003700">
    <property type="term" value="F:DNA-binding transcription factor activity"/>
    <property type="evidence" value="ECO:0007669"/>
    <property type="project" value="InterPro"/>
</dbReference>
<dbReference type="PANTHER" id="PTHR43280:SF10">
    <property type="entry name" value="REGULATORY PROTEIN POCR"/>
    <property type="match status" value="1"/>
</dbReference>
<dbReference type="CDD" id="cd17536">
    <property type="entry name" value="REC_YesN-like"/>
    <property type="match status" value="1"/>
</dbReference>
<evidence type="ECO:0000256" key="1">
    <source>
        <dbReference type="ARBA" id="ARBA00023015"/>
    </source>
</evidence>
<evidence type="ECO:0000256" key="2">
    <source>
        <dbReference type="ARBA" id="ARBA00023125"/>
    </source>
</evidence>
<evidence type="ECO:0000256" key="3">
    <source>
        <dbReference type="ARBA" id="ARBA00023163"/>
    </source>
</evidence>
<dbReference type="Pfam" id="PF00072">
    <property type="entry name" value="Response_reg"/>
    <property type="match status" value="1"/>
</dbReference>
<dbReference type="EMBL" id="AP019400">
    <property type="protein sequence ID" value="BBI31169.1"/>
    <property type="molecule type" value="Genomic_DNA"/>
</dbReference>
<evidence type="ECO:0000256" key="4">
    <source>
        <dbReference type="PROSITE-ProRule" id="PRU00169"/>
    </source>
</evidence>
<proteinExistence type="predicted"/>
<reference evidence="7 8" key="1">
    <citation type="submission" date="2019-01" db="EMBL/GenBank/DDBJ databases">
        <title>Complete genome sequence of Cohnella hallensis HS21 isolated from Korean fir (Abies koreana) rhizospheric soil.</title>
        <authorList>
            <person name="Jiang L."/>
            <person name="Kang S.W."/>
            <person name="Kim S."/>
            <person name="Jung J."/>
            <person name="Kim C.Y."/>
            <person name="Kim D.H."/>
            <person name="Kim S.W."/>
            <person name="Lee J."/>
        </authorList>
    </citation>
    <scope>NUCLEOTIDE SEQUENCE [LARGE SCALE GENOMIC DNA]</scope>
    <source>
        <strain evidence="7 8">HS21</strain>
    </source>
</reference>
<dbReference type="InterPro" id="IPR041522">
    <property type="entry name" value="CdaR_GGDEF"/>
</dbReference>
<dbReference type="PANTHER" id="PTHR43280">
    <property type="entry name" value="ARAC-FAMILY TRANSCRIPTIONAL REGULATOR"/>
    <property type="match status" value="1"/>
</dbReference>